<name>A0ACD4NJG0_9HYPH</name>
<protein>
    <submittedName>
        <fullName evidence="1">Uncharacterized protein</fullName>
    </submittedName>
</protein>
<dbReference type="EMBL" id="CP113520">
    <property type="protein sequence ID" value="WAJ26851.1"/>
    <property type="molecule type" value="Genomic_DNA"/>
</dbReference>
<evidence type="ECO:0000313" key="1">
    <source>
        <dbReference type="EMBL" id="WAJ26851.1"/>
    </source>
</evidence>
<reference evidence="1" key="1">
    <citation type="submission" date="2022-11" db="EMBL/GenBank/DDBJ databases">
        <title>beta-Carotene-producing bacterium, Jeongeuplla avenae sp. nov., alleviates the salt stress of Arabidopsis seedlings.</title>
        <authorList>
            <person name="Jiang L."/>
            <person name="Lee J."/>
        </authorList>
    </citation>
    <scope>NUCLEOTIDE SEQUENCE</scope>
    <source>
        <strain evidence="1">DY_R2A_6</strain>
    </source>
</reference>
<evidence type="ECO:0000313" key="2">
    <source>
        <dbReference type="Proteomes" id="UP001163223"/>
    </source>
</evidence>
<accession>A0ACD4NJG0</accession>
<sequence>MGKRKVFEDTEILGPDDLEEVSLFAQQAIDDMSADAIGYPAHWAGFTVSAVEGSPQLLRITPGRFLKGRYVYALDAAQNVDLLDHLPKSASDEQWVAILLRERERSIEAIRTFDTRTGQDPETGAIVPRPSATTIAREIEFRVQDGLPGPAPANRPAIADGDCCLCFVRLRLVGGIQAIEPGLPWRAKSLYDVEGRVTKLELRVSQLFEDTASIRTDLGNLAAQIKTIPDARLIGQIVRDTSQLRQRAQLPEEARNYWFNFALVKDDWDFSQGGYYRIREGIRYQYVAQFDHQLRVADPGRSDLSIWDNHFYLPKYTEVARITSPDGSGSKDISSEVHSVTTAVQHTSSHTNIRYGETVTVCENVAGWGNIAERRPGEIFGVGGETFVSAGVSASPYNDLPTADTGHRHYDVARVIYDTWETSYTTYDVKVYGLSGSIVGNTFLNSQAFVATSIDLTFTRVDASEPVNLFVCYARPDGSPDQEAVVARSVVQGAALKVGKVRFPFQPTLLEQGRRYAWFTTTKGNNALMTNSGNAFLGGSSFLITDGAWAQLSTTEDFAFVVNGARFQQTRTVVQMNAITLDGGMTEIEMIYRGFEPAATKLVWEVQAQGDTEWVPLDARLDNPLASLPPLVNLRAVFLGTEDLAPAIDLNTFARCIAGRMRPDMRAITKLIAFGFATNKAQVVLNMDAFDPARNTAEPRLVLANGTAVTADAIKAERDPVKTSRTKFTADFTLPAGTTGARVRIDSTTNSVIHVPFGQDVQLNAF</sequence>
<proteinExistence type="predicted"/>
<keyword evidence="2" id="KW-1185">Reference proteome</keyword>
<gene>
    <name evidence="1" type="ORF">OXU80_18550</name>
</gene>
<dbReference type="Proteomes" id="UP001163223">
    <property type="component" value="Chromosome"/>
</dbReference>
<organism evidence="1 2">
    <name type="scientific">Antarcticirhabdus aurantiaca</name>
    <dbReference type="NCBI Taxonomy" id="2606717"/>
    <lineage>
        <taxon>Bacteria</taxon>
        <taxon>Pseudomonadati</taxon>
        <taxon>Pseudomonadota</taxon>
        <taxon>Alphaproteobacteria</taxon>
        <taxon>Hyphomicrobiales</taxon>
        <taxon>Aurantimonadaceae</taxon>
        <taxon>Antarcticirhabdus</taxon>
    </lineage>
</organism>